<gene>
    <name evidence="1" type="ORF">DWB61_03520</name>
</gene>
<keyword evidence="2" id="KW-1185">Reference proteome</keyword>
<protein>
    <submittedName>
        <fullName evidence="1">Uncharacterized protein</fullName>
    </submittedName>
</protein>
<organism evidence="1 2">
    <name type="scientific">Ancylomarina euxinus</name>
    <dbReference type="NCBI Taxonomy" id="2283627"/>
    <lineage>
        <taxon>Bacteria</taxon>
        <taxon>Pseudomonadati</taxon>
        <taxon>Bacteroidota</taxon>
        <taxon>Bacteroidia</taxon>
        <taxon>Marinilabiliales</taxon>
        <taxon>Marinifilaceae</taxon>
        <taxon>Ancylomarina</taxon>
    </lineage>
</organism>
<accession>A0A425Y6W5</accession>
<evidence type="ECO:0000313" key="1">
    <source>
        <dbReference type="EMBL" id="RRG24194.1"/>
    </source>
</evidence>
<name>A0A425Y6W5_9BACT</name>
<dbReference type="Proteomes" id="UP000285794">
    <property type="component" value="Unassembled WGS sequence"/>
</dbReference>
<reference evidence="1 2" key="1">
    <citation type="submission" date="2018-07" db="EMBL/GenBank/DDBJ databases">
        <title>Draft genome sequence of Ancylomarina sp. M1P.</title>
        <authorList>
            <person name="Yadav S."/>
            <person name="Villanueva L."/>
            <person name="Damste J.S.S."/>
        </authorList>
    </citation>
    <scope>NUCLEOTIDE SEQUENCE [LARGE SCALE GENOMIC DNA]</scope>
    <source>
        <strain evidence="1 2">M1P</strain>
    </source>
</reference>
<evidence type="ECO:0000313" key="2">
    <source>
        <dbReference type="Proteomes" id="UP000285794"/>
    </source>
</evidence>
<comment type="caution">
    <text evidence="1">The sequence shown here is derived from an EMBL/GenBank/DDBJ whole genome shotgun (WGS) entry which is preliminary data.</text>
</comment>
<dbReference type="EMBL" id="QQWG01000002">
    <property type="protein sequence ID" value="RRG24194.1"/>
    <property type="molecule type" value="Genomic_DNA"/>
</dbReference>
<proteinExistence type="predicted"/>
<dbReference type="AlphaFoldDB" id="A0A425Y6W5"/>
<sequence length="74" mass="8391">MSYLSSGPLPLASRRLLVRWTSSYCSKEVYCYYNYLFEDQICDTISLASPIGGLLKDKIVGDEVQFQGRGFVIK</sequence>